<dbReference type="PROSITE" id="PS51257">
    <property type="entry name" value="PROKAR_LIPOPROTEIN"/>
    <property type="match status" value="1"/>
</dbReference>
<organism evidence="1 2">
    <name type="scientific">Flavobacterium enshiense DK69</name>
    <dbReference type="NCBI Taxonomy" id="1107311"/>
    <lineage>
        <taxon>Bacteria</taxon>
        <taxon>Pseudomonadati</taxon>
        <taxon>Bacteroidota</taxon>
        <taxon>Flavobacteriia</taxon>
        <taxon>Flavobacteriales</taxon>
        <taxon>Flavobacteriaceae</taxon>
        <taxon>Flavobacterium</taxon>
    </lineage>
</organism>
<accession>V6S4Q5</accession>
<dbReference type="eggNOG" id="COG0429">
    <property type="taxonomic scope" value="Bacteria"/>
</dbReference>
<keyword evidence="2" id="KW-1185">Reference proteome</keyword>
<dbReference type="EMBL" id="JRLZ01000019">
    <property type="protein sequence ID" value="KGO93516.1"/>
    <property type="molecule type" value="Genomic_DNA"/>
</dbReference>
<reference evidence="1 2" key="2">
    <citation type="journal article" date="2015" name="Stand. Genomic Sci.">
        <title>High quality draft genomic sequence of Flavobacterium enshiense DK69(T) and comparison among Flavobacterium genomes.</title>
        <authorList>
            <person name="Zeng Z."/>
            <person name="Chen C."/>
            <person name="Du H."/>
            <person name="Wang G."/>
            <person name="Li M."/>
        </authorList>
    </citation>
    <scope>NUCLEOTIDE SEQUENCE [LARGE SCALE GENOMIC DNA]</scope>
    <source>
        <strain evidence="1 2">DK69</strain>
    </source>
</reference>
<proteinExistence type="predicted"/>
<dbReference type="InterPro" id="IPR029058">
    <property type="entry name" value="AB_hydrolase_fold"/>
</dbReference>
<evidence type="ECO:0000313" key="1">
    <source>
        <dbReference type="EMBL" id="KGO93516.1"/>
    </source>
</evidence>
<evidence type="ECO:0000313" key="2">
    <source>
        <dbReference type="Proteomes" id="UP000030149"/>
    </source>
</evidence>
<reference evidence="2" key="1">
    <citation type="submission" date="2013-09" db="EMBL/GenBank/DDBJ databases">
        <authorList>
            <person name="Zeng Z."/>
            <person name="Chen C."/>
        </authorList>
    </citation>
    <scope>NUCLEOTIDE SEQUENCE [LARGE SCALE GENOMIC DNA]</scope>
    <source>
        <strain evidence="2">DK69</strain>
    </source>
</reference>
<dbReference type="RefSeq" id="WP_023574546.1">
    <property type="nucleotide sequence ID" value="NZ_AVCS01000021.1"/>
</dbReference>
<dbReference type="AlphaFoldDB" id="V6S4Q5"/>
<dbReference type="PATRIC" id="fig|1107311.3.peg.2544"/>
<dbReference type="Gene3D" id="3.40.50.1820">
    <property type="entry name" value="alpha/beta hydrolase"/>
    <property type="match status" value="1"/>
</dbReference>
<sequence>MRLAVLGAFFILITSCKNTNKEALSDLQASNKIETVKNKNYELVKVADSKGTLVLFPGFGHFAKDTENEFKIIELATKKGVSVVLMNFNQSVFLKDNEKASLANEMVTIFETNQLSFENIYIGGFSSGGNVSLLVGNYFVESKSKIQPKGVFIGDSPVDLLKIYQNCEKNIAKNFSQETVEESKWIVGDFNTKLGSPKNGIQKYEQVSPFTYQTGNIENLSALKNTKIRLYTEPDVDWWKKDSDQSYEEMNAYSIEKLSQELKKQGFSNVELIQTKNKGYRANGERHPHSWSIIDKENLMEWMLQ</sequence>
<dbReference type="STRING" id="1107311.Q767_14855"/>
<protein>
    <recommendedName>
        <fullName evidence="3">Alpha/beta hydrolase</fullName>
    </recommendedName>
</protein>
<dbReference type="Proteomes" id="UP000030149">
    <property type="component" value="Unassembled WGS sequence"/>
</dbReference>
<name>V6S4Q5_9FLAO</name>
<gene>
    <name evidence="1" type="ORF">Q767_14855</name>
</gene>
<comment type="caution">
    <text evidence="1">The sequence shown here is derived from an EMBL/GenBank/DDBJ whole genome shotgun (WGS) entry which is preliminary data.</text>
</comment>
<dbReference type="OrthoDB" id="1095982at2"/>
<dbReference type="SUPFAM" id="SSF53474">
    <property type="entry name" value="alpha/beta-Hydrolases"/>
    <property type="match status" value="1"/>
</dbReference>
<evidence type="ECO:0008006" key="3">
    <source>
        <dbReference type="Google" id="ProtNLM"/>
    </source>
</evidence>